<evidence type="ECO:0000256" key="2">
    <source>
        <dbReference type="ARBA" id="ARBA00023002"/>
    </source>
</evidence>
<dbReference type="SUPFAM" id="SSF55469">
    <property type="entry name" value="FMN-dependent nitroreductase-like"/>
    <property type="match status" value="1"/>
</dbReference>
<protein>
    <submittedName>
        <fullName evidence="4">Unannotated protein</fullName>
    </submittedName>
</protein>
<dbReference type="PANTHER" id="PTHR43673:SF10">
    <property type="entry name" value="NADH DEHYDROGENASE_NAD(P)H NITROREDUCTASE XCC3605-RELATED"/>
    <property type="match status" value="1"/>
</dbReference>
<dbReference type="GO" id="GO:0016491">
    <property type="term" value="F:oxidoreductase activity"/>
    <property type="evidence" value="ECO:0007669"/>
    <property type="project" value="UniProtKB-KW"/>
</dbReference>
<organism evidence="4">
    <name type="scientific">freshwater metagenome</name>
    <dbReference type="NCBI Taxonomy" id="449393"/>
    <lineage>
        <taxon>unclassified sequences</taxon>
        <taxon>metagenomes</taxon>
        <taxon>ecological metagenomes</taxon>
    </lineage>
</organism>
<evidence type="ECO:0000313" key="4">
    <source>
        <dbReference type="EMBL" id="CAB4554661.1"/>
    </source>
</evidence>
<accession>A0A6J6CT50</accession>
<gene>
    <name evidence="4" type="ORF">UFOPK1537_00538</name>
</gene>
<keyword evidence="2" id="KW-0560">Oxidoreductase</keyword>
<dbReference type="Gene3D" id="3.40.109.10">
    <property type="entry name" value="NADH Oxidase"/>
    <property type="match status" value="1"/>
</dbReference>
<dbReference type="EMBL" id="CAEZSX010000069">
    <property type="protein sequence ID" value="CAB4554661.1"/>
    <property type="molecule type" value="Genomic_DNA"/>
</dbReference>
<evidence type="ECO:0000259" key="3">
    <source>
        <dbReference type="Pfam" id="PF00881"/>
    </source>
</evidence>
<dbReference type="InterPro" id="IPR029479">
    <property type="entry name" value="Nitroreductase"/>
</dbReference>
<comment type="similarity">
    <text evidence="1">Belongs to the nitroreductase family.</text>
</comment>
<dbReference type="CDD" id="cd02138">
    <property type="entry name" value="TdsD-like"/>
    <property type="match status" value="1"/>
</dbReference>
<proteinExistence type="inferred from homology"/>
<feature type="domain" description="Nitroreductase" evidence="3">
    <location>
        <begin position="44"/>
        <end position="185"/>
    </location>
</feature>
<name>A0A6J6CT50_9ZZZZ</name>
<evidence type="ECO:0000256" key="1">
    <source>
        <dbReference type="ARBA" id="ARBA00007118"/>
    </source>
</evidence>
<dbReference type="InterPro" id="IPR000415">
    <property type="entry name" value="Nitroreductase-like"/>
</dbReference>
<sequence>MWMAYLLRFLQQLAKPGNNNRSFLVGNQMNKKPETSAPLTDLLEKRWSPRAYDANHLIADQDMLSILEAGRWAPSANNGQPWRFSVAVRGTDVHSKVVAGLGGFNQAWAPAASAMIVISIKKNEDGTNSVKNFYDAGLAVSLMTVQAQSFDLYSHQMAGIVPEVIQESLGIPSDFEVAVVVAIGKVTSPDVFEGAAYEREIAPRTRLPLEEIVLHGKP</sequence>
<dbReference type="AlphaFoldDB" id="A0A6J6CT50"/>
<dbReference type="PANTHER" id="PTHR43673">
    <property type="entry name" value="NAD(P)H NITROREDUCTASE YDGI-RELATED"/>
    <property type="match status" value="1"/>
</dbReference>
<reference evidence="4" key="1">
    <citation type="submission" date="2020-05" db="EMBL/GenBank/DDBJ databases">
        <authorList>
            <person name="Chiriac C."/>
            <person name="Salcher M."/>
            <person name="Ghai R."/>
            <person name="Kavagutti S V."/>
        </authorList>
    </citation>
    <scope>NUCLEOTIDE SEQUENCE</scope>
</reference>
<dbReference type="Pfam" id="PF00881">
    <property type="entry name" value="Nitroreductase"/>
    <property type="match status" value="1"/>
</dbReference>